<evidence type="ECO:0000313" key="2">
    <source>
        <dbReference type="Proteomes" id="UP000652761"/>
    </source>
</evidence>
<feature type="non-terminal residue" evidence="1">
    <location>
        <position position="1"/>
    </location>
</feature>
<name>A0A843VPP4_COLES</name>
<proteinExistence type="predicted"/>
<protein>
    <submittedName>
        <fullName evidence="1">Uncharacterized protein</fullName>
    </submittedName>
</protein>
<keyword evidence="2" id="KW-1185">Reference proteome</keyword>
<accession>A0A843VPP4</accession>
<comment type="caution">
    <text evidence="1">The sequence shown here is derived from an EMBL/GenBank/DDBJ whole genome shotgun (WGS) entry which is preliminary data.</text>
</comment>
<sequence length="217" mass="24531">RAFNISFLEEIILAWEGKDLFKFGTTIIPFIANDVALILGVPFVGRDVPISNPVQKSVLHSRLSNTQKFGRECIKILIHGIIKSNETNEVANTVRLWILLRLSTFLVQRINFTCPSQMLHYLDDQDRVEDFACADGFQKLILNKMDDAHEAAKNKISGVKTLAKRNNKSDLEGKRFIYGCSTALCILVHLIPHSEEEWLLSGLESSTKVDDGEEEEE</sequence>
<dbReference type="EMBL" id="NMUH01002210">
    <property type="protein sequence ID" value="MQL98588.1"/>
    <property type="molecule type" value="Genomic_DNA"/>
</dbReference>
<reference evidence="1" key="1">
    <citation type="submission" date="2017-07" db="EMBL/GenBank/DDBJ databases">
        <title>Taro Niue Genome Assembly and Annotation.</title>
        <authorList>
            <person name="Atibalentja N."/>
            <person name="Keating K."/>
            <person name="Fields C.J."/>
        </authorList>
    </citation>
    <scope>NUCLEOTIDE SEQUENCE</scope>
    <source>
        <strain evidence="1">Niue_2</strain>
        <tissue evidence="1">Leaf</tissue>
    </source>
</reference>
<organism evidence="1 2">
    <name type="scientific">Colocasia esculenta</name>
    <name type="common">Wild taro</name>
    <name type="synonym">Arum esculentum</name>
    <dbReference type="NCBI Taxonomy" id="4460"/>
    <lineage>
        <taxon>Eukaryota</taxon>
        <taxon>Viridiplantae</taxon>
        <taxon>Streptophyta</taxon>
        <taxon>Embryophyta</taxon>
        <taxon>Tracheophyta</taxon>
        <taxon>Spermatophyta</taxon>
        <taxon>Magnoliopsida</taxon>
        <taxon>Liliopsida</taxon>
        <taxon>Araceae</taxon>
        <taxon>Aroideae</taxon>
        <taxon>Colocasieae</taxon>
        <taxon>Colocasia</taxon>
    </lineage>
</organism>
<dbReference type="AlphaFoldDB" id="A0A843VPP4"/>
<gene>
    <name evidence="1" type="ORF">Taro_031303</name>
</gene>
<evidence type="ECO:0000313" key="1">
    <source>
        <dbReference type="EMBL" id="MQL98588.1"/>
    </source>
</evidence>
<dbReference type="Proteomes" id="UP000652761">
    <property type="component" value="Unassembled WGS sequence"/>
</dbReference>